<sequence>MPASPRETVLCRYHYDALDRLDNSAPAVMDSLQRFYCKTRLATEIQGSVRNSIFQHRDRLLAQQRHENARIDSSLLATDQQRSVLNALSTTGPQPVTYTAYGHRSPENGLLSLLGFNGERRDPLTGHYPLGFGYRQFNPVTMRFNSPDSLSPFGDGGLNGYAYCVGDPVNRSDPTGHFSVFRILIGVFVTVSVGALVGSLVVEDKTVRLVLAGLSIAAAGTGLGAGFLKFRQSRPPRLQRSGVASRQSDMRMSELTSARRDPGYPPDYWSASRSDAPPAYVPSDLTPPRPKSPPPPYSEVASSTSGQNIGSHSLALQPSSLPTRSLTGSLRGERLSSSSLSNAQKNWDVRRSI</sequence>
<dbReference type="NCBIfam" id="TIGR03696">
    <property type="entry name" value="Rhs_assc_core"/>
    <property type="match status" value="1"/>
</dbReference>
<proteinExistence type="predicted"/>
<dbReference type="RefSeq" id="WP_090455418.1">
    <property type="nucleotide sequence ID" value="NZ_FNTC01000002.1"/>
</dbReference>
<dbReference type="Proteomes" id="UP000198542">
    <property type="component" value="Unassembled WGS sequence"/>
</dbReference>
<accession>A0A231GQW5</accession>
<feature type="transmembrane region" description="Helical" evidence="2">
    <location>
        <begin position="208"/>
        <end position="230"/>
    </location>
</feature>
<feature type="region of interest" description="Disordered" evidence="1">
    <location>
        <begin position="236"/>
        <end position="353"/>
    </location>
</feature>
<feature type="compositionally biased region" description="Polar residues" evidence="1">
    <location>
        <begin position="300"/>
        <end position="323"/>
    </location>
</feature>
<feature type="compositionally biased region" description="Basic and acidic residues" evidence="1">
    <location>
        <begin position="248"/>
        <end position="262"/>
    </location>
</feature>
<keyword evidence="4" id="KW-1185">Reference proteome</keyword>
<dbReference type="Gene3D" id="2.180.10.10">
    <property type="entry name" value="RHS repeat-associated core"/>
    <property type="match status" value="1"/>
</dbReference>
<evidence type="ECO:0000313" key="4">
    <source>
        <dbReference type="Proteomes" id="UP000198542"/>
    </source>
</evidence>
<keyword evidence="2" id="KW-0472">Membrane</keyword>
<evidence type="ECO:0000256" key="1">
    <source>
        <dbReference type="SAM" id="MobiDB-lite"/>
    </source>
</evidence>
<feature type="compositionally biased region" description="Pro residues" evidence="1">
    <location>
        <begin position="285"/>
        <end position="297"/>
    </location>
</feature>
<keyword evidence="2" id="KW-0812">Transmembrane</keyword>
<evidence type="ECO:0000256" key="2">
    <source>
        <dbReference type="SAM" id="Phobius"/>
    </source>
</evidence>
<dbReference type="EMBL" id="FNTC01000002">
    <property type="protein sequence ID" value="SEC38699.1"/>
    <property type="molecule type" value="Genomic_DNA"/>
</dbReference>
<gene>
    <name evidence="3" type="ORF">SAMN04490187_4177</name>
</gene>
<organism evidence="3 4">
    <name type="scientific">Pseudomonas jessenii</name>
    <dbReference type="NCBI Taxonomy" id="77298"/>
    <lineage>
        <taxon>Bacteria</taxon>
        <taxon>Pseudomonadati</taxon>
        <taxon>Pseudomonadota</taxon>
        <taxon>Gammaproteobacteria</taxon>
        <taxon>Pseudomonadales</taxon>
        <taxon>Pseudomonadaceae</taxon>
        <taxon>Pseudomonas</taxon>
    </lineage>
</organism>
<dbReference type="InterPro" id="IPR022385">
    <property type="entry name" value="Rhs_assc_core"/>
</dbReference>
<name>A0A231GQW5_PSEJE</name>
<protein>
    <submittedName>
        <fullName evidence="3">RHS repeat-associated core domain-containing protein</fullName>
    </submittedName>
</protein>
<keyword evidence="2" id="KW-1133">Transmembrane helix</keyword>
<dbReference type="AlphaFoldDB" id="A0A231GQW5"/>
<feature type="compositionally biased region" description="Low complexity" evidence="1">
    <location>
        <begin position="324"/>
        <end position="341"/>
    </location>
</feature>
<feature type="transmembrane region" description="Helical" evidence="2">
    <location>
        <begin position="180"/>
        <end position="202"/>
    </location>
</feature>
<evidence type="ECO:0000313" key="3">
    <source>
        <dbReference type="EMBL" id="SEC38699.1"/>
    </source>
</evidence>
<dbReference type="SUPFAM" id="SSF56399">
    <property type="entry name" value="ADP-ribosylation"/>
    <property type="match status" value="1"/>
</dbReference>
<reference evidence="4" key="1">
    <citation type="submission" date="2016-10" db="EMBL/GenBank/DDBJ databases">
        <authorList>
            <person name="Varghese N."/>
            <person name="Submissions S."/>
        </authorList>
    </citation>
    <scope>NUCLEOTIDE SEQUENCE [LARGE SCALE GENOMIC DNA]</scope>
    <source>
        <strain evidence="4">BS3660</strain>
    </source>
</reference>